<reference evidence="3" key="1">
    <citation type="journal article" date="2019" name="Int. J. Syst. Evol. Microbiol.">
        <title>The Global Catalogue of Microorganisms (GCM) 10K type strain sequencing project: providing services to taxonomists for standard genome sequencing and annotation.</title>
        <authorList>
            <consortium name="The Broad Institute Genomics Platform"/>
            <consortium name="The Broad Institute Genome Sequencing Center for Infectious Disease"/>
            <person name="Wu L."/>
            <person name="Ma J."/>
        </authorList>
    </citation>
    <scope>NUCLEOTIDE SEQUENCE [LARGE SCALE GENOMIC DNA]</scope>
    <source>
        <strain evidence="3">JCM 13250</strain>
    </source>
</reference>
<evidence type="ECO:0000313" key="3">
    <source>
        <dbReference type="Proteomes" id="UP001500218"/>
    </source>
</evidence>
<accession>A0ABP4YMJ5</accession>
<evidence type="ECO:0008006" key="4">
    <source>
        <dbReference type="Google" id="ProtNLM"/>
    </source>
</evidence>
<evidence type="ECO:0000256" key="1">
    <source>
        <dbReference type="SAM" id="Phobius"/>
    </source>
</evidence>
<proteinExistence type="predicted"/>
<name>A0ABP4YMJ5_9ACTN</name>
<keyword evidence="1" id="KW-0812">Transmembrane</keyword>
<gene>
    <name evidence="2" type="ORF">GCM10009682_45870</name>
</gene>
<feature type="transmembrane region" description="Helical" evidence="1">
    <location>
        <begin position="63"/>
        <end position="82"/>
    </location>
</feature>
<dbReference type="EMBL" id="BAAALT010000172">
    <property type="protein sequence ID" value="GAA1820364.1"/>
    <property type="molecule type" value="Genomic_DNA"/>
</dbReference>
<dbReference type="RefSeq" id="WP_344136022.1">
    <property type="nucleotide sequence ID" value="NZ_BAAALT010000172.1"/>
</dbReference>
<keyword evidence="1" id="KW-1133">Transmembrane helix</keyword>
<keyword evidence="1" id="KW-0472">Membrane</keyword>
<sequence length="165" mass="18059">MTNSSAIDRVVGWALDLGGESYGDERERLRWYEGMTAAGQLQLIVLPWVATGLVLIFGRPAVLPLALIMSIVYLSAFMTLVYVRRRGVDTGVPRWTRPRIIFAVFGGTPYLLFGGVCVWSYFRDGATLVGLFVGAAIGMGSLAIGFVRDARRRRVDEAVGIADVD</sequence>
<protein>
    <recommendedName>
        <fullName evidence="4">DUF2029 domain-containing protein</fullName>
    </recommendedName>
</protein>
<feature type="transmembrane region" description="Helical" evidence="1">
    <location>
        <begin position="128"/>
        <end position="147"/>
    </location>
</feature>
<comment type="caution">
    <text evidence="2">The sequence shown here is derived from an EMBL/GenBank/DDBJ whole genome shotgun (WGS) entry which is preliminary data.</text>
</comment>
<feature type="transmembrane region" description="Helical" evidence="1">
    <location>
        <begin position="102"/>
        <end position="122"/>
    </location>
</feature>
<keyword evidence="3" id="KW-1185">Reference proteome</keyword>
<evidence type="ECO:0000313" key="2">
    <source>
        <dbReference type="EMBL" id="GAA1820364.1"/>
    </source>
</evidence>
<feature type="transmembrane region" description="Helical" evidence="1">
    <location>
        <begin position="36"/>
        <end position="57"/>
    </location>
</feature>
<organism evidence="2 3">
    <name type="scientific">Luedemannella flava</name>
    <dbReference type="NCBI Taxonomy" id="349316"/>
    <lineage>
        <taxon>Bacteria</taxon>
        <taxon>Bacillati</taxon>
        <taxon>Actinomycetota</taxon>
        <taxon>Actinomycetes</taxon>
        <taxon>Micromonosporales</taxon>
        <taxon>Micromonosporaceae</taxon>
        <taxon>Luedemannella</taxon>
    </lineage>
</organism>
<dbReference type="Proteomes" id="UP001500218">
    <property type="component" value="Unassembled WGS sequence"/>
</dbReference>